<dbReference type="GO" id="GO:0071949">
    <property type="term" value="F:FAD binding"/>
    <property type="evidence" value="ECO:0007669"/>
    <property type="project" value="InterPro"/>
</dbReference>
<dbReference type="AlphaFoldDB" id="A0A834VE13"/>
<dbReference type="EnsemblMetazoa" id="SSS_5217s_mrna">
    <property type="protein sequence ID" value="KAF7491654.1"/>
    <property type="gene ID" value="SSS_5217"/>
</dbReference>
<dbReference type="PRINTS" id="PR00420">
    <property type="entry name" value="RNGMNOXGNASE"/>
</dbReference>
<proteinExistence type="predicted"/>
<keyword evidence="4" id="KW-1185">Reference proteome</keyword>
<evidence type="ECO:0000313" key="3">
    <source>
        <dbReference type="EnsemblMetazoa" id="KAF7491654.1"/>
    </source>
</evidence>
<evidence type="ECO:0000259" key="1">
    <source>
        <dbReference type="Pfam" id="PF01494"/>
    </source>
</evidence>
<dbReference type="PROSITE" id="PS01304">
    <property type="entry name" value="UBIH"/>
    <property type="match status" value="1"/>
</dbReference>
<sequence>MLLGLKKIISNPRVLSRIQSSSFRISIRFNQQFSNPDSWPESLPEDRYDIVINGGGIVGFSMLAAIKSSPFLSSKRVLLIEQQSPPPPRFFTQLKVWNELIPFAKKVQGMYVWSDYYQNGINFHNDAYSIDKTMCYILENHRMLQALYRRINELENPLQKVLYKTSVIDIQQTTDATSVMTINLKTIENTENVEKPNPPRTIQTRLLIGCDGFKSIVRSKSTLPYFEMDLEQMGIVSTLEIDSSNQTNQMAYQRFVDDKLVIGLLPLDENHSSLVLSVQKNDLSDWMSLTDEDFVEKLNNVLTREINVRNPLDKLASVLNLTSVTQGNAQIRYPPTIRSLVSGSRASYPLGFGTTVPFLVGNIQAKTALLQTLVNKERRVNTAIIGDAAHRIHPLAGQGLNLGLGDASCLTSCLEHQLSIGNDIFSPTTTSTELLSQALFEFERSRVLKLVPMLSAIHSMQTLFKYTPSVILPIFNQIDLIKNLIVSFANSR</sequence>
<accession>A0A834VE13</accession>
<dbReference type="GO" id="GO:0005739">
    <property type="term" value="C:mitochondrion"/>
    <property type="evidence" value="ECO:0007669"/>
    <property type="project" value="TreeGrafter"/>
</dbReference>
<dbReference type="PANTHER" id="PTHR43876">
    <property type="entry name" value="UBIQUINONE BIOSYNTHESIS MONOOXYGENASE COQ6, MITOCHONDRIAL"/>
    <property type="match status" value="1"/>
</dbReference>
<dbReference type="InterPro" id="IPR036188">
    <property type="entry name" value="FAD/NAD-bd_sf"/>
</dbReference>
<protein>
    <submittedName>
        <fullName evidence="2">Ubiquinone biosynthesis monooxygenase COQ6, mitochondrial</fullName>
    </submittedName>
</protein>
<dbReference type="Pfam" id="PF01494">
    <property type="entry name" value="FAD_binding_3"/>
    <property type="match status" value="2"/>
</dbReference>
<dbReference type="InterPro" id="IPR018168">
    <property type="entry name" value="Ubi_Hdrlase_CS"/>
</dbReference>
<dbReference type="InterPro" id="IPR051205">
    <property type="entry name" value="UbiH/COQ6_monooxygenase"/>
</dbReference>
<dbReference type="InterPro" id="IPR002938">
    <property type="entry name" value="FAD-bd"/>
</dbReference>
<dbReference type="SUPFAM" id="SSF51905">
    <property type="entry name" value="FAD/NAD(P)-binding domain"/>
    <property type="match status" value="1"/>
</dbReference>
<evidence type="ECO:0000313" key="2">
    <source>
        <dbReference type="EMBL" id="KAF7491654.1"/>
    </source>
</evidence>
<keyword evidence="2" id="KW-0830">Ubiquinone</keyword>
<reference evidence="4" key="1">
    <citation type="journal article" date="2020" name="PLoS Negl. Trop. Dis.">
        <title>High-quality nuclear genome for Sarcoptes scabiei-A critical resource for a neglected parasite.</title>
        <authorList>
            <person name="Korhonen P.K."/>
            <person name="Gasser R.B."/>
            <person name="Ma G."/>
            <person name="Wang T."/>
            <person name="Stroehlein A.J."/>
            <person name="Young N.D."/>
            <person name="Ang C.S."/>
            <person name="Fernando D.D."/>
            <person name="Lu H.C."/>
            <person name="Taylor S."/>
            <person name="Reynolds S.L."/>
            <person name="Mofiz E."/>
            <person name="Najaraj S.H."/>
            <person name="Gowda H."/>
            <person name="Madugundu A."/>
            <person name="Renuse S."/>
            <person name="Holt D."/>
            <person name="Pandey A."/>
            <person name="Papenfuss A.T."/>
            <person name="Fischer K."/>
        </authorList>
    </citation>
    <scope>NUCLEOTIDE SEQUENCE [LARGE SCALE GENOMIC DNA]</scope>
</reference>
<dbReference type="Gene3D" id="3.50.50.60">
    <property type="entry name" value="FAD/NAD(P)-binding domain"/>
    <property type="match status" value="2"/>
</dbReference>
<dbReference type="EMBL" id="WVUK01000058">
    <property type="protein sequence ID" value="KAF7491654.1"/>
    <property type="molecule type" value="Genomic_DNA"/>
</dbReference>
<keyword evidence="2" id="KW-0560">Oxidoreductase</keyword>
<feature type="domain" description="FAD-binding" evidence="1">
    <location>
        <begin position="152"/>
        <end position="300"/>
    </location>
</feature>
<dbReference type="Proteomes" id="UP000070412">
    <property type="component" value="Unassembled WGS sequence"/>
</dbReference>
<dbReference type="GO" id="GO:0004497">
    <property type="term" value="F:monooxygenase activity"/>
    <property type="evidence" value="ECO:0007669"/>
    <property type="project" value="UniProtKB-KW"/>
</dbReference>
<keyword evidence="2" id="KW-0503">Monooxygenase</keyword>
<organism evidence="2">
    <name type="scientific">Sarcoptes scabiei</name>
    <name type="common">Itch mite</name>
    <name type="synonym">Acarus scabiei</name>
    <dbReference type="NCBI Taxonomy" id="52283"/>
    <lineage>
        <taxon>Eukaryota</taxon>
        <taxon>Metazoa</taxon>
        <taxon>Ecdysozoa</taxon>
        <taxon>Arthropoda</taxon>
        <taxon>Chelicerata</taxon>
        <taxon>Arachnida</taxon>
        <taxon>Acari</taxon>
        <taxon>Acariformes</taxon>
        <taxon>Sarcoptiformes</taxon>
        <taxon>Astigmata</taxon>
        <taxon>Psoroptidia</taxon>
        <taxon>Sarcoptoidea</taxon>
        <taxon>Sarcoptidae</taxon>
        <taxon>Sarcoptinae</taxon>
        <taxon>Sarcoptes</taxon>
    </lineage>
</organism>
<name>A0A834VE13_SARSC</name>
<evidence type="ECO:0000313" key="4">
    <source>
        <dbReference type="Proteomes" id="UP000070412"/>
    </source>
</evidence>
<reference evidence="2" key="2">
    <citation type="submission" date="2020-01" db="EMBL/GenBank/DDBJ databases">
        <authorList>
            <person name="Korhonen P.K.K."/>
            <person name="Guangxu M.G."/>
            <person name="Wang T.W."/>
            <person name="Stroehlein A.J.S."/>
            <person name="Young N.D."/>
            <person name="Ang C.-S.A."/>
            <person name="Fernando D.W.F."/>
            <person name="Lu H.L."/>
            <person name="Taylor S.T."/>
            <person name="Ehtesham M.E.M."/>
            <person name="Najaraj S.H.N."/>
            <person name="Harsha G.H.G."/>
            <person name="Madugundu A.M."/>
            <person name="Renuse S.R."/>
            <person name="Holt D.H."/>
            <person name="Pandey A.P."/>
            <person name="Papenfuss A.P."/>
            <person name="Gasser R.B.G."/>
            <person name="Fischer K.F."/>
        </authorList>
    </citation>
    <scope>NUCLEOTIDE SEQUENCE</scope>
    <source>
        <strain evidence="2">SSS_KF_BRIS2020</strain>
    </source>
</reference>
<dbReference type="PANTHER" id="PTHR43876:SF7">
    <property type="entry name" value="UBIQUINONE BIOSYNTHESIS MONOOXYGENASE COQ6, MITOCHONDRIAL"/>
    <property type="match status" value="1"/>
</dbReference>
<feature type="domain" description="FAD-binding" evidence="1">
    <location>
        <begin position="381"/>
        <end position="418"/>
    </location>
</feature>
<reference evidence="3" key="3">
    <citation type="submission" date="2022-06" db="UniProtKB">
        <authorList>
            <consortium name="EnsemblMetazoa"/>
        </authorList>
    </citation>
    <scope>IDENTIFICATION</scope>
</reference>
<gene>
    <name evidence="2" type="ORF">SSS_5217</name>
</gene>
<dbReference type="OrthoDB" id="683240at2759"/>